<proteinExistence type="predicted"/>
<feature type="region of interest" description="Disordered" evidence="1">
    <location>
        <begin position="168"/>
        <end position="258"/>
    </location>
</feature>
<reference evidence="2 3" key="1">
    <citation type="submission" date="2020-03" db="EMBL/GenBank/DDBJ databases">
        <title>FDA dAtabase for Regulatory Grade micrObial Sequences (FDA-ARGOS): Supporting development and validation of Infectious Disease Dx tests.</title>
        <authorList>
            <person name="Campos J."/>
            <person name="Goldberg B."/>
            <person name="Tallon L."/>
            <person name="Sadzewicz L."/>
            <person name="Vavikolanu K."/>
            <person name="Mehta A."/>
            <person name="Aluvathingal J."/>
            <person name="Nadendla S."/>
            <person name="Nandy P."/>
            <person name="Geyer C."/>
            <person name="Yan Y."/>
            <person name="Sichtig H."/>
        </authorList>
    </citation>
    <scope>NUCLEOTIDE SEQUENCE [LARGE SCALE GENOMIC DNA]</scope>
    <source>
        <strain evidence="2 3">FDAARGOS_656</strain>
    </source>
</reference>
<dbReference type="AlphaFoldDB" id="A0A8H6BUD7"/>
<sequence length="275" mass="28819">MLVTSNEFENYKSQPVSLILFLFVASSNKTRSSFCFNSIRSYSQPSILHNEIFAYFAVIALSSASLINLFKRATANGCEVESCYKAHQTLINSCNGAFDFNCLCNLPQSYFQNLYDCSKSCDTLQESDIHSPSDIRSIYCEAASNSIYTFSIDSISLDMIGYSDFETDTEATTGSDTRTKAATGATTSAGTGVTKTSETGGVSSTANSEAKSGSVTTSKSGSTSISESKTTSGSSSSGKSSSSTSSASSQQTSSHAGGASGAFVSLLGLFAALLI</sequence>
<gene>
    <name evidence="2" type="ORF">FOB64_006471</name>
</gene>
<feature type="compositionally biased region" description="Low complexity" evidence="1">
    <location>
        <begin position="180"/>
        <end position="197"/>
    </location>
</feature>
<dbReference type="Proteomes" id="UP000536275">
    <property type="component" value="Unassembled WGS sequence"/>
</dbReference>
<evidence type="ECO:0000313" key="2">
    <source>
        <dbReference type="EMBL" id="KAF6061900.1"/>
    </source>
</evidence>
<dbReference type="EMBL" id="JABWAD010000063">
    <property type="protein sequence ID" value="KAF6061900.1"/>
    <property type="molecule type" value="Genomic_DNA"/>
</dbReference>
<evidence type="ECO:0000256" key="1">
    <source>
        <dbReference type="SAM" id="MobiDB-lite"/>
    </source>
</evidence>
<organism evidence="2 3">
    <name type="scientific">Candida albicans</name>
    <name type="common">Yeast</name>
    <dbReference type="NCBI Taxonomy" id="5476"/>
    <lineage>
        <taxon>Eukaryota</taxon>
        <taxon>Fungi</taxon>
        <taxon>Dikarya</taxon>
        <taxon>Ascomycota</taxon>
        <taxon>Saccharomycotina</taxon>
        <taxon>Pichiomycetes</taxon>
        <taxon>Debaryomycetaceae</taxon>
        <taxon>Candida/Lodderomyces clade</taxon>
        <taxon>Candida</taxon>
    </lineage>
</organism>
<feature type="compositionally biased region" description="Polar residues" evidence="1">
    <location>
        <begin position="198"/>
        <end position="209"/>
    </location>
</feature>
<comment type="caution">
    <text evidence="2">The sequence shown here is derived from an EMBL/GenBank/DDBJ whole genome shotgun (WGS) entry which is preliminary data.</text>
</comment>
<protein>
    <submittedName>
        <fullName evidence="2">Uncharacterized protein</fullName>
    </submittedName>
</protein>
<evidence type="ECO:0000313" key="3">
    <source>
        <dbReference type="Proteomes" id="UP000536275"/>
    </source>
</evidence>
<accession>A0A8H6BUD7</accession>
<feature type="compositionally biased region" description="Low complexity" evidence="1">
    <location>
        <begin position="210"/>
        <end position="257"/>
    </location>
</feature>
<name>A0A8H6BUD7_CANAX</name>